<dbReference type="Gene3D" id="3.20.20.370">
    <property type="entry name" value="Glycoside hydrolase/deacetylase"/>
    <property type="match status" value="1"/>
</dbReference>
<dbReference type="PANTHER" id="PTHR34216:SF7">
    <property type="entry name" value="POLY-BETA-1,6-N-ACETYL-D-GLUCOSAMINE N-DEACETYLASE"/>
    <property type="match status" value="1"/>
</dbReference>
<protein>
    <submittedName>
        <fullName evidence="3">Polysaccharide deacetylase</fullName>
    </submittedName>
</protein>
<dbReference type="Proteomes" id="UP000027215">
    <property type="component" value="Chromosome"/>
</dbReference>
<dbReference type="SUPFAM" id="SSF88713">
    <property type="entry name" value="Glycoside hydrolase/deacetylase"/>
    <property type="match status" value="1"/>
</dbReference>
<reference evidence="3 4" key="1">
    <citation type="submission" date="2013-08" db="EMBL/GenBank/DDBJ databases">
        <authorList>
            <person name="Stouthamer R."/>
            <person name="Nunney L."/>
        </authorList>
    </citation>
    <scope>NUCLEOTIDE SEQUENCE [LARGE SCALE GENOMIC DNA]</scope>
    <source>
        <strain evidence="4">ann-1</strain>
    </source>
</reference>
<dbReference type="EMBL" id="CP006696">
    <property type="protein sequence ID" value="AIC10755.1"/>
    <property type="molecule type" value="Genomic_DNA"/>
</dbReference>
<dbReference type="InterPro" id="IPR002509">
    <property type="entry name" value="NODB_dom"/>
</dbReference>
<dbReference type="GO" id="GO:0005975">
    <property type="term" value="P:carbohydrate metabolic process"/>
    <property type="evidence" value="ECO:0007669"/>
    <property type="project" value="InterPro"/>
</dbReference>
<dbReference type="HOGENOM" id="CLU_030024_5_2_6"/>
<evidence type="ECO:0000256" key="1">
    <source>
        <dbReference type="ARBA" id="ARBA00022729"/>
    </source>
</evidence>
<dbReference type="PROSITE" id="PS51677">
    <property type="entry name" value="NODB"/>
    <property type="match status" value="1"/>
</dbReference>
<organism evidence="3 4">
    <name type="scientific">Xylella fastidiosa subsp. sandyi Ann-1</name>
    <dbReference type="NCBI Taxonomy" id="155920"/>
    <lineage>
        <taxon>Bacteria</taxon>
        <taxon>Pseudomonadati</taxon>
        <taxon>Pseudomonadota</taxon>
        <taxon>Gammaproteobacteria</taxon>
        <taxon>Lysobacterales</taxon>
        <taxon>Lysobacteraceae</taxon>
        <taxon>Xylella</taxon>
    </lineage>
</organism>
<dbReference type="CDD" id="cd10918">
    <property type="entry name" value="CE4_NodB_like_5s_6s"/>
    <property type="match status" value="1"/>
</dbReference>
<feature type="domain" description="NodB homology" evidence="2">
    <location>
        <begin position="160"/>
        <end position="337"/>
    </location>
</feature>
<evidence type="ECO:0000259" key="2">
    <source>
        <dbReference type="PROSITE" id="PS51677"/>
    </source>
</evidence>
<evidence type="ECO:0000313" key="4">
    <source>
        <dbReference type="Proteomes" id="UP000027215"/>
    </source>
</evidence>
<dbReference type="Pfam" id="PF01522">
    <property type="entry name" value="Polysacc_deac_1"/>
    <property type="match status" value="1"/>
</dbReference>
<dbReference type="InterPro" id="IPR011330">
    <property type="entry name" value="Glyco_hydro/deAcase_b/a-brl"/>
</dbReference>
<dbReference type="AlphaFoldDB" id="A0A060H609"/>
<keyword evidence="1" id="KW-0732">Signal</keyword>
<dbReference type="PANTHER" id="PTHR34216">
    <property type="match status" value="1"/>
</dbReference>
<sequence length="337" mass="37865">MQRGCLLFQMGEESRWQIVHIMSPNLISTAKSKFQANLFGGPYQLVFECVLCSWIQRRARIHLLVFVVMHGGEGRRPRKTLGRMHPGQATEYGRLGFLMAIPILMYHNIAKVPKQVRHLRGLYVTPTAFARQMWLLHRLGYCCLSMSAAMPYLRGERSGKVMVVTLDDGYLDNLQAALPVLQAHGFSATCYLVSGSLARFNTWDAERLKVCKPLMSPAQVRQWHDAGMEVGAHTRSHPHLSGCTAAQLHEEIAGCRDDLEQCIGAPVTQFCYPYGDVTPPVIDAVCDAGYAAATTTRRGRVFPGQHLWTLPRVPVSYRHILPQFALRTLTGYEDRRG</sequence>
<dbReference type="InterPro" id="IPR051398">
    <property type="entry name" value="Polysacch_Deacetylase"/>
</dbReference>
<dbReference type="KEGG" id="xfs:D934_12855"/>
<dbReference type="PATRIC" id="fig|155920.8.peg.3025"/>
<evidence type="ECO:0000313" key="3">
    <source>
        <dbReference type="EMBL" id="AIC10755.1"/>
    </source>
</evidence>
<accession>A0A060H609</accession>
<proteinExistence type="predicted"/>
<gene>
    <name evidence="3" type="ORF">D934_12855</name>
</gene>
<name>A0A060H609_XYLFS</name>
<dbReference type="GO" id="GO:0016810">
    <property type="term" value="F:hydrolase activity, acting on carbon-nitrogen (but not peptide) bonds"/>
    <property type="evidence" value="ECO:0007669"/>
    <property type="project" value="InterPro"/>
</dbReference>